<keyword evidence="1" id="KW-0812">Transmembrane</keyword>
<reference evidence="2 3" key="1">
    <citation type="submission" date="2014-04" db="EMBL/GenBank/DDBJ databases">
        <authorList>
            <person name="Bishop-Lilly K.A."/>
            <person name="Broomall S.M."/>
            <person name="Chain P.S."/>
            <person name="Chertkov O."/>
            <person name="Coyne S.R."/>
            <person name="Daligault H.E."/>
            <person name="Davenport K.W."/>
            <person name="Erkkila T."/>
            <person name="Frey K.G."/>
            <person name="Gibbons H.S."/>
            <person name="Gu W."/>
            <person name="Jaissle J."/>
            <person name="Johnson S.L."/>
            <person name="Koroleva G.I."/>
            <person name="Ladner J.T."/>
            <person name="Lo C.-C."/>
            <person name="Minogue T.D."/>
            <person name="Munk C."/>
            <person name="Palacios G.F."/>
            <person name="Redden C.L."/>
            <person name="Rosenzweig C.N."/>
            <person name="Scholz M.B."/>
            <person name="Teshima H."/>
            <person name="Xu Y."/>
        </authorList>
    </citation>
    <scope>NUCLEOTIDE SEQUENCE [LARGE SCALE GENOMIC DNA]</scope>
    <source>
        <strain evidence="2 3">FAJ</strain>
    </source>
</reference>
<dbReference type="Proteomes" id="UP000029117">
    <property type="component" value="Unassembled WGS sequence"/>
</dbReference>
<feature type="transmembrane region" description="Helical" evidence="1">
    <location>
        <begin position="309"/>
        <end position="332"/>
    </location>
</feature>
<protein>
    <recommendedName>
        <fullName evidence="4">Pentapeptide repeats family protein</fullName>
    </recommendedName>
</protein>
<comment type="caution">
    <text evidence="2">The sequence shown here is derived from an EMBL/GenBank/DDBJ whole genome shotgun (WGS) entry which is preliminary data.</text>
</comment>
<name>A0AAW3DBU8_9GAMM</name>
<evidence type="ECO:0000313" key="2">
    <source>
        <dbReference type="EMBL" id="KFJ42642.1"/>
    </source>
</evidence>
<evidence type="ECO:0000313" key="3">
    <source>
        <dbReference type="Proteomes" id="UP000029117"/>
    </source>
</evidence>
<gene>
    <name evidence="2" type="ORF">DR78_1140</name>
</gene>
<proteinExistence type="predicted"/>
<evidence type="ECO:0000256" key="1">
    <source>
        <dbReference type="SAM" id="Phobius"/>
    </source>
</evidence>
<sequence length="342" mass="39092">MCDFDAEINTSPIYVDEIKNFVFSMFINIDYPAFSYFLSPDELGKSDDDTSYQESYKITLFGNGITELNIRNVEYDDRDFIVKNESYLSINLLNARKITLDSNDIISWLNIIDSEQLVLNLTNKIGRIIVKDTSIEKLKFKNCNFISKVPVFDNSSTIKHSVDIDKKSFDNLLNVEKASSLEFSRLAEFFNRNNAYIEAQQLHRHYLLAKAKESLNKDSKEDKKTKDKPCFCKKWTGLSGLINLYDLINGCGTSLQMPFILMLCLLYVNIGVLEFQFSKFTEGGEVIFHAINNLLPLSGLFTHSEGVCMLGVILALKLTSILATLLWFLIALQIRKLLKLKD</sequence>
<keyword evidence="1" id="KW-0472">Membrane</keyword>
<keyword evidence="1" id="KW-1133">Transmembrane helix</keyword>
<accession>A0AAW3DBU8</accession>
<organism evidence="2 3">
    <name type="scientific">Francisella philomiragia</name>
    <dbReference type="NCBI Taxonomy" id="28110"/>
    <lineage>
        <taxon>Bacteria</taxon>
        <taxon>Pseudomonadati</taxon>
        <taxon>Pseudomonadota</taxon>
        <taxon>Gammaproteobacteria</taxon>
        <taxon>Thiotrichales</taxon>
        <taxon>Francisellaceae</taxon>
        <taxon>Francisella</taxon>
    </lineage>
</organism>
<evidence type="ECO:0008006" key="4">
    <source>
        <dbReference type="Google" id="ProtNLM"/>
    </source>
</evidence>
<dbReference type="EMBL" id="JOUE01000006">
    <property type="protein sequence ID" value="KFJ42642.1"/>
    <property type="molecule type" value="Genomic_DNA"/>
</dbReference>
<dbReference type="AlphaFoldDB" id="A0AAW3DBU8"/>